<evidence type="ECO:0000313" key="2">
    <source>
        <dbReference type="EMBL" id="ATY34831.1"/>
    </source>
</evidence>
<name>A0A2K8MTI1_9SPHN</name>
<dbReference type="EMBL" id="CP024924">
    <property type="protein sequence ID" value="ATY34831.1"/>
    <property type="molecule type" value="Genomic_DNA"/>
</dbReference>
<dbReference type="AlphaFoldDB" id="A0A2K8MTI1"/>
<geneLocation type="plasmid" evidence="2 3">
    <name>unnamed</name>
</geneLocation>
<evidence type="ECO:0000256" key="1">
    <source>
        <dbReference type="SAM" id="Phobius"/>
    </source>
</evidence>
<dbReference type="KEGG" id="sphc:CVN68_22195"/>
<proteinExistence type="predicted"/>
<keyword evidence="3" id="KW-1185">Reference proteome</keyword>
<organism evidence="2 3">
    <name type="scientific">Sphingomonas psychrotolerans</name>
    <dbReference type="NCBI Taxonomy" id="1327635"/>
    <lineage>
        <taxon>Bacteria</taxon>
        <taxon>Pseudomonadati</taxon>
        <taxon>Pseudomonadota</taxon>
        <taxon>Alphaproteobacteria</taxon>
        <taxon>Sphingomonadales</taxon>
        <taxon>Sphingomonadaceae</taxon>
        <taxon>Sphingomonas</taxon>
    </lineage>
</organism>
<keyword evidence="1" id="KW-1133">Transmembrane helix</keyword>
<protein>
    <submittedName>
        <fullName evidence="2">Uncharacterized protein</fullName>
    </submittedName>
</protein>
<keyword evidence="1" id="KW-0472">Membrane</keyword>
<sequence length="66" mass="6984">MSRLDYTLFASTQTNPGGPIVQYVDDEPIPIELSTDSAGNPTRAGLIGYAIAYAIAFGAAAYFLLI</sequence>
<dbReference type="Proteomes" id="UP000229081">
    <property type="component" value="Plasmid unnamed"/>
</dbReference>
<accession>A0A2K8MTI1</accession>
<gene>
    <name evidence="2" type="ORF">CVN68_22195</name>
</gene>
<feature type="transmembrane region" description="Helical" evidence="1">
    <location>
        <begin position="46"/>
        <end position="65"/>
    </location>
</feature>
<keyword evidence="1" id="KW-0812">Transmembrane</keyword>
<keyword evidence="2" id="KW-0614">Plasmid</keyword>
<dbReference type="RefSeq" id="WP_100284617.1">
    <property type="nucleotide sequence ID" value="NZ_CP024924.1"/>
</dbReference>
<evidence type="ECO:0000313" key="3">
    <source>
        <dbReference type="Proteomes" id="UP000229081"/>
    </source>
</evidence>
<dbReference type="OrthoDB" id="7583428at2"/>
<reference evidence="2 3" key="1">
    <citation type="submission" date="2017-11" db="EMBL/GenBank/DDBJ databases">
        <title>Complete genome sequence of Sphingomonas sp. Strain Cra20, a psychrotolerant potential plant growth promoting rhizobacteria.</title>
        <authorList>
            <person name="Luo Y."/>
        </authorList>
    </citation>
    <scope>NUCLEOTIDE SEQUENCE [LARGE SCALE GENOMIC DNA]</scope>
    <source>
        <strain evidence="2 3">Cra20</strain>
        <plasmid evidence="2 3">unnamed</plasmid>
    </source>
</reference>